<accession>A0A344LDA4</accession>
<sequence>MDFEPIAPVRAYERVVEQVEQAVLSGRLKVGERLPSERELMAQFEVSRSTVREALRVLQAGGMIRSKPGDPRGPEILPASPAHLHKSMHRLARAEGMSLAELLQFRMLLEGSAYLLAAQLRTDEQLAELDAAMAEMTVAAERGYEEFSRADIAFHDAIARATQNKLIVVCGEVVRGIVLELIEDKLSHADDRQALMSAWLAHHGEVLEAVRVRDGERAQRLARRAIFDHYAEYVPLAERPLLSPLLGGRE</sequence>
<evidence type="ECO:0000256" key="3">
    <source>
        <dbReference type="ARBA" id="ARBA00023163"/>
    </source>
</evidence>
<evidence type="ECO:0000313" key="6">
    <source>
        <dbReference type="Proteomes" id="UP000250434"/>
    </source>
</evidence>
<dbReference type="SMART" id="SM00895">
    <property type="entry name" value="FCD"/>
    <property type="match status" value="1"/>
</dbReference>
<evidence type="ECO:0000256" key="2">
    <source>
        <dbReference type="ARBA" id="ARBA00023125"/>
    </source>
</evidence>
<dbReference type="Pfam" id="PF07729">
    <property type="entry name" value="FCD"/>
    <property type="match status" value="1"/>
</dbReference>
<evidence type="ECO:0000256" key="1">
    <source>
        <dbReference type="ARBA" id="ARBA00023015"/>
    </source>
</evidence>
<dbReference type="SUPFAM" id="SSF48008">
    <property type="entry name" value="GntR ligand-binding domain-like"/>
    <property type="match status" value="1"/>
</dbReference>
<evidence type="ECO:0000313" key="5">
    <source>
        <dbReference type="EMBL" id="AXB46028.1"/>
    </source>
</evidence>
<dbReference type="SMART" id="SM00345">
    <property type="entry name" value="HTH_GNTR"/>
    <property type="match status" value="1"/>
</dbReference>
<name>A0A344LDA4_9PSEU</name>
<feature type="domain" description="HTH gntR-type" evidence="4">
    <location>
        <begin position="9"/>
        <end position="79"/>
    </location>
</feature>
<dbReference type="CDD" id="cd07377">
    <property type="entry name" value="WHTH_GntR"/>
    <property type="match status" value="1"/>
</dbReference>
<dbReference type="Pfam" id="PF00392">
    <property type="entry name" value="GntR"/>
    <property type="match status" value="1"/>
</dbReference>
<dbReference type="GO" id="GO:0003677">
    <property type="term" value="F:DNA binding"/>
    <property type="evidence" value="ECO:0007669"/>
    <property type="project" value="UniProtKB-KW"/>
</dbReference>
<keyword evidence="6" id="KW-1185">Reference proteome</keyword>
<dbReference type="SUPFAM" id="SSF46785">
    <property type="entry name" value="Winged helix' DNA-binding domain"/>
    <property type="match status" value="1"/>
</dbReference>
<dbReference type="EMBL" id="CP015163">
    <property type="protein sequence ID" value="AXB46028.1"/>
    <property type="molecule type" value="Genomic_DNA"/>
</dbReference>
<dbReference type="PANTHER" id="PTHR43537:SF5">
    <property type="entry name" value="UXU OPERON TRANSCRIPTIONAL REGULATOR"/>
    <property type="match status" value="1"/>
</dbReference>
<dbReference type="InterPro" id="IPR036390">
    <property type="entry name" value="WH_DNA-bd_sf"/>
</dbReference>
<dbReference type="PRINTS" id="PR00035">
    <property type="entry name" value="HTHGNTR"/>
</dbReference>
<reference evidence="5 6" key="1">
    <citation type="submission" date="2016-04" db="EMBL/GenBank/DDBJ databases">
        <title>Complete genome sequence and analysis of deep-sea sediment isolate, Amycolatopsis sp. WP1.</title>
        <authorList>
            <person name="Wang H."/>
            <person name="Chen S."/>
            <person name="Wu Q."/>
        </authorList>
    </citation>
    <scope>NUCLEOTIDE SEQUENCE [LARGE SCALE GENOMIC DNA]</scope>
    <source>
        <strain evidence="5 6">WP1</strain>
    </source>
</reference>
<dbReference type="GO" id="GO:0003700">
    <property type="term" value="F:DNA-binding transcription factor activity"/>
    <property type="evidence" value="ECO:0007669"/>
    <property type="project" value="InterPro"/>
</dbReference>
<dbReference type="Proteomes" id="UP000250434">
    <property type="component" value="Chromosome"/>
</dbReference>
<keyword evidence="2" id="KW-0238">DNA-binding</keyword>
<evidence type="ECO:0000259" key="4">
    <source>
        <dbReference type="PROSITE" id="PS50949"/>
    </source>
</evidence>
<dbReference type="KEGG" id="aab:A4R43_29050"/>
<dbReference type="InterPro" id="IPR000524">
    <property type="entry name" value="Tscrpt_reg_HTH_GntR"/>
</dbReference>
<protein>
    <submittedName>
        <fullName evidence="5">GntR family transcriptional regulator</fullName>
    </submittedName>
</protein>
<dbReference type="InterPro" id="IPR008920">
    <property type="entry name" value="TF_FadR/GntR_C"/>
</dbReference>
<dbReference type="PROSITE" id="PS50949">
    <property type="entry name" value="HTH_GNTR"/>
    <property type="match status" value="1"/>
</dbReference>
<dbReference type="AlphaFoldDB" id="A0A344LDA4"/>
<dbReference type="InterPro" id="IPR011711">
    <property type="entry name" value="GntR_C"/>
</dbReference>
<keyword evidence="1" id="KW-0805">Transcription regulation</keyword>
<organism evidence="5 6">
    <name type="scientific">Amycolatopsis albispora</name>
    <dbReference type="NCBI Taxonomy" id="1804986"/>
    <lineage>
        <taxon>Bacteria</taxon>
        <taxon>Bacillati</taxon>
        <taxon>Actinomycetota</taxon>
        <taxon>Actinomycetes</taxon>
        <taxon>Pseudonocardiales</taxon>
        <taxon>Pseudonocardiaceae</taxon>
        <taxon>Amycolatopsis</taxon>
    </lineage>
</organism>
<dbReference type="Gene3D" id="1.20.120.530">
    <property type="entry name" value="GntR ligand-binding domain-like"/>
    <property type="match status" value="1"/>
</dbReference>
<dbReference type="RefSeq" id="WP_113695255.1">
    <property type="nucleotide sequence ID" value="NZ_CP015163.1"/>
</dbReference>
<dbReference type="Gene3D" id="1.10.10.10">
    <property type="entry name" value="Winged helix-like DNA-binding domain superfamily/Winged helix DNA-binding domain"/>
    <property type="match status" value="1"/>
</dbReference>
<dbReference type="InterPro" id="IPR036388">
    <property type="entry name" value="WH-like_DNA-bd_sf"/>
</dbReference>
<keyword evidence="3" id="KW-0804">Transcription</keyword>
<proteinExistence type="predicted"/>
<dbReference type="OrthoDB" id="4535513at2"/>
<gene>
    <name evidence="5" type="ORF">A4R43_29050</name>
</gene>
<dbReference type="PANTHER" id="PTHR43537">
    <property type="entry name" value="TRANSCRIPTIONAL REGULATOR, GNTR FAMILY"/>
    <property type="match status" value="1"/>
</dbReference>